<keyword evidence="2" id="KW-1185">Reference proteome</keyword>
<protein>
    <submittedName>
        <fullName evidence="1">Uncharacterized protein</fullName>
    </submittedName>
</protein>
<dbReference type="Proteomes" id="UP000249661">
    <property type="component" value="Unassembled WGS sequence"/>
</dbReference>
<name>A0ACD1H0G0_9EURO</name>
<dbReference type="EMBL" id="KZ824978">
    <property type="protein sequence ID" value="RAH66905.1"/>
    <property type="molecule type" value="Genomic_DNA"/>
</dbReference>
<gene>
    <name evidence="1" type="ORF">BO66DRAFT_163805</name>
</gene>
<sequence>MDCAAPRLDPRPKSQVPSRESNSIQKKWGWAPLHRSIWSIDQFTHSRPPHYCSNLGFGPLMAVDGKRTQGGPLLPNYLVWGLDKHGFLLFYLVVLGLFGGSVMRGDDDTLIWGFNLLCSRDDSGPVVVLCYVVGGRGEKETDRQASESLPA</sequence>
<accession>A0ACD1H0G0</accession>
<reference evidence="1" key="1">
    <citation type="submission" date="2018-02" db="EMBL/GenBank/DDBJ databases">
        <title>The genomes of Aspergillus section Nigri reveals drivers in fungal speciation.</title>
        <authorList>
            <consortium name="DOE Joint Genome Institute"/>
            <person name="Vesth T.C."/>
            <person name="Nybo J."/>
            <person name="Theobald S."/>
            <person name="Brandl J."/>
            <person name="Frisvad J.C."/>
            <person name="Nielsen K.F."/>
            <person name="Lyhne E.K."/>
            <person name="Kogle M.E."/>
            <person name="Kuo A."/>
            <person name="Riley R."/>
            <person name="Clum A."/>
            <person name="Nolan M."/>
            <person name="Lipzen A."/>
            <person name="Salamov A."/>
            <person name="Henrissat B."/>
            <person name="Wiebenga A."/>
            <person name="De vries R.P."/>
            <person name="Grigoriev I.V."/>
            <person name="Mortensen U.H."/>
            <person name="Andersen M.R."/>
            <person name="Baker S.E."/>
        </authorList>
    </citation>
    <scope>NUCLEOTIDE SEQUENCE</scope>
    <source>
        <strain evidence="1">CBS 121060</strain>
    </source>
</reference>
<evidence type="ECO:0000313" key="2">
    <source>
        <dbReference type="Proteomes" id="UP000249661"/>
    </source>
</evidence>
<evidence type="ECO:0000313" key="1">
    <source>
        <dbReference type="EMBL" id="RAH66905.1"/>
    </source>
</evidence>
<organism evidence="1 2">
    <name type="scientific">Aspergillus aculeatinus CBS 121060</name>
    <dbReference type="NCBI Taxonomy" id="1448322"/>
    <lineage>
        <taxon>Eukaryota</taxon>
        <taxon>Fungi</taxon>
        <taxon>Dikarya</taxon>
        <taxon>Ascomycota</taxon>
        <taxon>Pezizomycotina</taxon>
        <taxon>Eurotiomycetes</taxon>
        <taxon>Eurotiomycetidae</taxon>
        <taxon>Eurotiales</taxon>
        <taxon>Aspergillaceae</taxon>
        <taxon>Aspergillus</taxon>
        <taxon>Aspergillus subgen. Circumdati</taxon>
    </lineage>
</organism>
<proteinExistence type="predicted"/>